<keyword evidence="2" id="KW-1185">Reference proteome</keyword>
<proteinExistence type="predicted"/>
<evidence type="ECO:0008006" key="3">
    <source>
        <dbReference type="Google" id="ProtNLM"/>
    </source>
</evidence>
<gene>
    <name evidence="1" type="ORF">BCR39DRAFT_502346</name>
</gene>
<evidence type="ECO:0000313" key="1">
    <source>
        <dbReference type="EMBL" id="ORY20959.1"/>
    </source>
</evidence>
<protein>
    <recommendedName>
        <fullName evidence="3">HTH psq-type domain-containing protein</fullName>
    </recommendedName>
</protein>
<comment type="caution">
    <text evidence="1">The sequence shown here is derived from an EMBL/GenBank/DDBJ whole genome shotgun (WGS) entry which is preliminary data.</text>
</comment>
<dbReference type="InParanoid" id="A0A1Y2AEG3"/>
<sequence>MNMGANGDWTAEKRELIMDRIIANGYKATDISELATEYGVSISNMSHAIQAGRKGNFRDKAIKAVVGEEAT</sequence>
<evidence type="ECO:0000313" key="2">
    <source>
        <dbReference type="Proteomes" id="UP000193986"/>
    </source>
</evidence>
<accession>A0A1Y2AEG3</accession>
<organism evidence="1 2">
    <name type="scientific">Naematelia encephala</name>
    <dbReference type="NCBI Taxonomy" id="71784"/>
    <lineage>
        <taxon>Eukaryota</taxon>
        <taxon>Fungi</taxon>
        <taxon>Dikarya</taxon>
        <taxon>Basidiomycota</taxon>
        <taxon>Agaricomycotina</taxon>
        <taxon>Tremellomycetes</taxon>
        <taxon>Tremellales</taxon>
        <taxon>Naemateliaceae</taxon>
        <taxon>Naematelia</taxon>
    </lineage>
</organism>
<dbReference type="OrthoDB" id="2595354at2759"/>
<name>A0A1Y2AEG3_9TREE</name>
<dbReference type="EMBL" id="MCFC01000121">
    <property type="protein sequence ID" value="ORY20959.1"/>
    <property type="molecule type" value="Genomic_DNA"/>
</dbReference>
<dbReference type="AlphaFoldDB" id="A0A1Y2AEG3"/>
<dbReference type="Proteomes" id="UP000193986">
    <property type="component" value="Unassembled WGS sequence"/>
</dbReference>
<reference evidence="1 2" key="1">
    <citation type="submission" date="2016-07" db="EMBL/GenBank/DDBJ databases">
        <title>Pervasive Adenine N6-methylation of Active Genes in Fungi.</title>
        <authorList>
            <consortium name="DOE Joint Genome Institute"/>
            <person name="Mondo S.J."/>
            <person name="Dannebaum R.O."/>
            <person name="Kuo R.C."/>
            <person name="Labutti K."/>
            <person name="Haridas S."/>
            <person name="Kuo A."/>
            <person name="Salamov A."/>
            <person name="Ahrendt S.R."/>
            <person name="Lipzen A."/>
            <person name="Sullivan W."/>
            <person name="Andreopoulos W.B."/>
            <person name="Clum A."/>
            <person name="Lindquist E."/>
            <person name="Daum C."/>
            <person name="Ramamoorthy G.K."/>
            <person name="Gryganskyi A."/>
            <person name="Culley D."/>
            <person name="Magnuson J.K."/>
            <person name="James T.Y."/>
            <person name="O'Malley M.A."/>
            <person name="Stajich J.E."/>
            <person name="Spatafora J.W."/>
            <person name="Visel A."/>
            <person name="Grigoriev I.V."/>
        </authorList>
    </citation>
    <scope>NUCLEOTIDE SEQUENCE [LARGE SCALE GENOMIC DNA]</scope>
    <source>
        <strain evidence="1 2">68-887.2</strain>
    </source>
</reference>